<dbReference type="EMBL" id="JAGEUA010000011">
    <property type="protein sequence ID" value="KAL0962716.1"/>
    <property type="molecule type" value="Genomic_DNA"/>
</dbReference>
<feature type="domain" description="Integrase catalytic" evidence="2">
    <location>
        <begin position="1"/>
        <end position="109"/>
    </location>
</feature>
<dbReference type="SUPFAM" id="SSF53098">
    <property type="entry name" value="Ribonuclease H-like"/>
    <property type="match status" value="1"/>
</dbReference>
<dbReference type="PROSITE" id="PS50994">
    <property type="entry name" value="INTEGRASE"/>
    <property type="match status" value="1"/>
</dbReference>
<keyword evidence="4" id="KW-1185">Reference proteome</keyword>
<evidence type="ECO:0000313" key="4">
    <source>
        <dbReference type="Proteomes" id="UP001557470"/>
    </source>
</evidence>
<accession>A0ABD0VYX1</accession>
<dbReference type="InterPro" id="IPR050951">
    <property type="entry name" value="Retrovirus_Pol_polyprotein"/>
</dbReference>
<dbReference type="InterPro" id="IPR036397">
    <property type="entry name" value="RNaseH_sf"/>
</dbReference>
<sequence length="172" mass="19109">MFARWGIPFELVTDNGPQFVSAEFRQFSEDYNFEHTTSSPHYPQANGAAERSVAIAKRILRQPDPQLALLGYRATAINATGQSPVQLMIGREIRTTVPVLPQQLSPTTVDHQAVRWSNNPKRPTASSTTGVTQPDLCLHCSLARGFMSNWMGRRAGKPQQKLLRKLKSPGPI</sequence>
<dbReference type="Gene3D" id="3.30.420.10">
    <property type="entry name" value="Ribonuclease H-like superfamily/Ribonuclease H"/>
    <property type="match status" value="1"/>
</dbReference>
<dbReference type="Proteomes" id="UP001557470">
    <property type="component" value="Unassembled WGS sequence"/>
</dbReference>
<dbReference type="InterPro" id="IPR001584">
    <property type="entry name" value="Integrase_cat-core"/>
</dbReference>
<name>A0ABD0VYX1_UMBPY</name>
<evidence type="ECO:0000313" key="3">
    <source>
        <dbReference type="EMBL" id="KAL0962716.1"/>
    </source>
</evidence>
<evidence type="ECO:0000259" key="2">
    <source>
        <dbReference type="PROSITE" id="PS50994"/>
    </source>
</evidence>
<dbReference type="PANTHER" id="PTHR37984">
    <property type="entry name" value="PROTEIN CBG26694"/>
    <property type="match status" value="1"/>
</dbReference>
<proteinExistence type="predicted"/>
<dbReference type="InterPro" id="IPR012337">
    <property type="entry name" value="RNaseH-like_sf"/>
</dbReference>
<reference evidence="3 4" key="1">
    <citation type="submission" date="2024-06" db="EMBL/GenBank/DDBJ databases">
        <authorList>
            <person name="Pan Q."/>
            <person name="Wen M."/>
            <person name="Jouanno E."/>
            <person name="Zahm M."/>
            <person name="Klopp C."/>
            <person name="Cabau C."/>
            <person name="Louis A."/>
            <person name="Berthelot C."/>
            <person name="Parey E."/>
            <person name="Roest Crollius H."/>
            <person name="Montfort J."/>
            <person name="Robinson-Rechavi M."/>
            <person name="Bouchez O."/>
            <person name="Lampietro C."/>
            <person name="Lopez Roques C."/>
            <person name="Donnadieu C."/>
            <person name="Postlethwait J."/>
            <person name="Bobe J."/>
            <person name="Verreycken H."/>
            <person name="Guiguen Y."/>
        </authorList>
    </citation>
    <scope>NUCLEOTIDE SEQUENCE [LARGE SCALE GENOMIC DNA]</scope>
    <source>
        <strain evidence="3">Up_M1</strain>
        <tissue evidence="3">Testis</tissue>
    </source>
</reference>
<evidence type="ECO:0000256" key="1">
    <source>
        <dbReference type="SAM" id="MobiDB-lite"/>
    </source>
</evidence>
<dbReference type="PANTHER" id="PTHR37984:SF9">
    <property type="entry name" value="INTEGRASE CATALYTIC DOMAIN-CONTAINING PROTEIN"/>
    <property type="match status" value="1"/>
</dbReference>
<dbReference type="AlphaFoldDB" id="A0ABD0VYX1"/>
<protein>
    <recommendedName>
        <fullName evidence="2">Integrase catalytic domain-containing protein</fullName>
    </recommendedName>
</protein>
<organism evidence="3 4">
    <name type="scientific">Umbra pygmaea</name>
    <name type="common">Eastern mudminnow</name>
    <dbReference type="NCBI Taxonomy" id="75934"/>
    <lineage>
        <taxon>Eukaryota</taxon>
        <taxon>Metazoa</taxon>
        <taxon>Chordata</taxon>
        <taxon>Craniata</taxon>
        <taxon>Vertebrata</taxon>
        <taxon>Euteleostomi</taxon>
        <taxon>Actinopterygii</taxon>
        <taxon>Neopterygii</taxon>
        <taxon>Teleostei</taxon>
        <taxon>Protacanthopterygii</taxon>
        <taxon>Esociformes</taxon>
        <taxon>Umbridae</taxon>
        <taxon>Umbra</taxon>
    </lineage>
</organism>
<feature type="compositionally biased region" description="Basic residues" evidence="1">
    <location>
        <begin position="162"/>
        <end position="172"/>
    </location>
</feature>
<comment type="caution">
    <text evidence="3">The sequence shown here is derived from an EMBL/GenBank/DDBJ whole genome shotgun (WGS) entry which is preliminary data.</text>
</comment>
<feature type="region of interest" description="Disordered" evidence="1">
    <location>
        <begin position="153"/>
        <end position="172"/>
    </location>
</feature>
<gene>
    <name evidence="3" type="ORF">UPYG_G00344390</name>
</gene>